<proteinExistence type="inferred from homology"/>
<dbReference type="Gene3D" id="3.30.479.30">
    <property type="entry name" value="Band 7 domain"/>
    <property type="match status" value="1"/>
</dbReference>
<comment type="subcellular location">
    <subcellularLocation>
        <location evidence="1">Membrane</location>
        <topology evidence="1">Single-pass membrane protein</topology>
    </subcellularLocation>
</comment>
<dbReference type="PIRSF" id="PIRSF005651">
    <property type="entry name" value="HflC"/>
    <property type="match status" value="1"/>
</dbReference>
<evidence type="ECO:0000259" key="7">
    <source>
        <dbReference type="SMART" id="SM00244"/>
    </source>
</evidence>
<dbReference type="InterPro" id="IPR010200">
    <property type="entry name" value="HflC"/>
</dbReference>
<keyword evidence="9" id="KW-1185">Reference proteome</keyword>
<sequence length="306" mass="34072">MNRNILGGFLAILAVAALVAGYSALYTVAQTEQVIVLRFGQPVDTVTEPGLHVKVPFIETVVRIDKRILDLDLPEREATANDQKRLVVDAFSRYRITNPLRFRQAVSASVEQANVRLTAVLTDALLEAIRSNNFEHVVRDRRDQIMARIRDQANREADRFGIQIVDVRIRRADLPEQNSKAVFERMQSERAQEAAQIRARGAEQAQGIRARSERDAQVIVAEANRDAEIQRGQGEAEKTRILAEAFGANQEFFAFSRSMDAYEKSMRAGTRLVLAPDSAFFRFFEQSGGLPAPARPAAPAGTPAPQ</sequence>
<gene>
    <name evidence="8" type="primary">hflC</name>
    <name evidence="8" type="ORF">ACFSCV_06825</name>
</gene>
<dbReference type="CDD" id="cd03405">
    <property type="entry name" value="SPFH_HflC"/>
    <property type="match status" value="1"/>
</dbReference>
<dbReference type="RefSeq" id="WP_378798266.1">
    <property type="nucleotide sequence ID" value="NZ_JBHUER010000004.1"/>
</dbReference>
<dbReference type="InterPro" id="IPR001107">
    <property type="entry name" value="Band_7"/>
</dbReference>
<comment type="caution">
    <text evidence="8">The sequence shown here is derived from an EMBL/GenBank/DDBJ whole genome shotgun (WGS) entry which is preliminary data.</text>
</comment>
<evidence type="ECO:0000313" key="8">
    <source>
        <dbReference type="EMBL" id="MFD1702713.1"/>
    </source>
</evidence>
<dbReference type="Proteomes" id="UP001597308">
    <property type="component" value="Unassembled WGS sequence"/>
</dbReference>
<dbReference type="Pfam" id="PF01145">
    <property type="entry name" value="Band_7"/>
    <property type="match status" value="1"/>
</dbReference>
<evidence type="ECO:0000256" key="4">
    <source>
        <dbReference type="ARBA" id="ARBA00022989"/>
    </source>
</evidence>
<dbReference type="GO" id="GO:0006508">
    <property type="term" value="P:proteolysis"/>
    <property type="evidence" value="ECO:0007669"/>
    <property type="project" value="UniProtKB-KW"/>
</dbReference>
<keyword evidence="3" id="KW-0812">Transmembrane</keyword>
<dbReference type="EMBL" id="JBHUER010000004">
    <property type="protein sequence ID" value="MFD1702713.1"/>
    <property type="molecule type" value="Genomic_DNA"/>
</dbReference>
<dbReference type="PANTHER" id="PTHR42911">
    <property type="entry name" value="MODULATOR OF FTSH PROTEASE HFLC"/>
    <property type="match status" value="1"/>
</dbReference>
<dbReference type="SMART" id="SM00244">
    <property type="entry name" value="PHB"/>
    <property type="match status" value="1"/>
</dbReference>
<dbReference type="InterPro" id="IPR036013">
    <property type="entry name" value="Band_7/SPFH_dom_sf"/>
</dbReference>
<dbReference type="PANTHER" id="PTHR42911:SF1">
    <property type="entry name" value="MODULATOR OF FTSH PROTEASE HFLC"/>
    <property type="match status" value="1"/>
</dbReference>
<evidence type="ECO:0000256" key="2">
    <source>
        <dbReference type="ARBA" id="ARBA00007862"/>
    </source>
</evidence>
<keyword evidence="8" id="KW-0378">Hydrolase</keyword>
<evidence type="ECO:0000256" key="6">
    <source>
        <dbReference type="PIRNR" id="PIRNR005651"/>
    </source>
</evidence>
<evidence type="ECO:0000256" key="3">
    <source>
        <dbReference type="ARBA" id="ARBA00022692"/>
    </source>
</evidence>
<reference evidence="9" key="1">
    <citation type="journal article" date="2019" name="Int. J. Syst. Evol. Microbiol.">
        <title>The Global Catalogue of Microorganisms (GCM) 10K type strain sequencing project: providing services to taxonomists for standard genome sequencing and annotation.</title>
        <authorList>
            <consortium name="The Broad Institute Genomics Platform"/>
            <consortium name="The Broad Institute Genome Sequencing Center for Infectious Disease"/>
            <person name="Wu L."/>
            <person name="Ma J."/>
        </authorList>
    </citation>
    <scope>NUCLEOTIDE SEQUENCE [LARGE SCALE GENOMIC DNA]</scope>
    <source>
        <strain evidence="9">KCTC 23707</strain>
    </source>
</reference>
<comment type="function">
    <text evidence="6">HflC and HflK could regulate a protease.</text>
</comment>
<protein>
    <recommendedName>
        <fullName evidence="6">Protein HflC</fullName>
    </recommendedName>
</protein>
<keyword evidence="8" id="KW-0645">Protease</keyword>
<dbReference type="GO" id="GO:0008233">
    <property type="term" value="F:peptidase activity"/>
    <property type="evidence" value="ECO:0007669"/>
    <property type="project" value="UniProtKB-KW"/>
</dbReference>
<dbReference type="SUPFAM" id="SSF117892">
    <property type="entry name" value="Band 7/SPFH domain"/>
    <property type="match status" value="1"/>
</dbReference>
<evidence type="ECO:0000256" key="5">
    <source>
        <dbReference type="ARBA" id="ARBA00023136"/>
    </source>
</evidence>
<feature type="domain" description="Band 7" evidence="7">
    <location>
        <begin position="23"/>
        <end position="186"/>
    </location>
</feature>
<evidence type="ECO:0000313" key="9">
    <source>
        <dbReference type="Proteomes" id="UP001597308"/>
    </source>
</evidence>
<evidence type="ECO:0000256" key="1">
    <source>
        <dbReference type="ARBA" id="ARBA00004167"/>
    </source>
</evidence>
<name>A0ABW4K6K9_9HYPH</name>
<accession>A0ABW4K6K9</accession>
<keyword evidence="4" id="KW-1133">Transmembrane helix</keyword>
<comment type="similarity">
    <text evidence="2 6">Belongs to the band 7/mec-2 family. HflC subfamily.</text>
</comment>
<keyword evidence="5" id="KW-0472">Membrane</keyword>
<organism evidence="8 9">
    <name type="scientific">Methylopila henanensis</name>
    <dbReference type="NCBI Taxonomy" id="873516"/>
    <lineage>
        <taxon>Bacteria</taxon>
        <taxon>Pseudomonadati</taxon>
        <taxon>Pseudomonadota</taxon>
        <taxon>Alphaproteobacteria</taxon>
        <taxon>Hyphomicrobiales</taxon>
        <taxon>Methylopilaceae</taxon>
        <taxon>Methylopila</taxon>
    </lineage>
</organism>